<keyword evidence="9" id="KW-1015">Disulfide bond</keyword>
<keyword evidence="3 18" id="KW-0812">Transmembrane</keyword>
<evidence type="ECO:0000313" key="21">
    <source>
        <dbReference type="EMBL" id="CAH3183662.1"/>
    </source>
</evidence>
<keyword evidence="1 18" id="KW-0813">Transport</keyword>
<evidence type="ECO:0000259" key="20">
    <source>
        <dbReference type="Pfam" id="PF02932"/>
    </source>
</evidence>
<feature type="domain" description="Neurotransmitter-gated ion-channel transmembrane" evidence="20">
    <location>
        <begin position="249"/>
        <end position="461"/>
    </location>
</feature>
<protein>
    <submittedName>
        <fullName evidence="21">Uncharacterized protein</fullName>
    </submittedName>
</protein>
<dbReference type="InterPro" id="IPR018000">
    <property type="entry name" value="Neurotransmitter_ion_chnl_CS"/>
</dbReference>
<evidence type="ECO:0000256" key="10">
    <source>
        <dbReference type="ARBA" id="ARBA00023170"/>
    </source>
</evidence>
<feature type="domain" description="Neurotransmitter-gated ion-channel ligand-binding" evidence="19">
    <location>
        <begin position="36"/>
        <end position="241"/>
    </location>
</feature>
<dbReference type="NCBIfam" id="TIGR00860">
    <property type="entry name" value="LIC"/>
    <property type="match status" value="1"/>
</dbReference>
<evidence type="ECO:0000256" key="1">
    <source>
        <dbReference type="ARBA" id="ARBA00022448"/>
    </source>
</evidence>
<dbReference type="InterPro" id="IPR036734">
    <property type="entry name" value="Neur_chan_lig-bd_sf"/>
</dbReference>
<organism evidence="21 22">
    <name type="scientific">Porites lobata</name>
    <dbReference type="NCBI Taxonomy" id="104759"/>
    <lineage>
        <taxon>Eukaryota</taxon>
        <taxon>Metazoa</taxon>
        <taxon>Cnidaria</taxon>
        <taxon>Anthozoa</taxon>
        <taxon>Hexacorallia</taxon>
        <taxon>Scleractinia</taxon>
        <taxon>Fungiina</taxon>
        <taxon>Poritidae</taxon>
        <taxon>Porites</taxon>
    </lineage>
</organism>
<evidence type="ECO:0000256" key="5">
    <source>
        <dbReference type="ARBA" id="ARBA00022989"/>
    </source>
</evidence>
<evidence type="ECO:0000256" key="7">
    <source>
        <dbReference type="ARBA" id="ARBA00023065"/>
    </source>
</evidence>
<keyword evidence="2" id="KW-1003">Cell membrane</keyword>
<keyword evidence="14" id="KW-0628">Postsynaptic cell membrane</keyword>
<keyword evidence="7 18" id="KW-0406">Ion transport</keyword>
<reference evidence="21 22" key="1">
    <citation type="submission" date="2022-05" db="EMBL/GenBank/DDBJ databases">
        <authorList>
            <consortium name="Genoscope - CEA"/>
            <person name="William W."/>
        </authorList>
    </citation>
    <scope>NUCLEOTIDE SEQUENCE [LARGE SCALE GENOMIC DNA]</scope>
</reference>
<feature type="transmembrane region" description="Helical" evidence="18">
    <location>
        <begin position="242"/>
        <end position="264"/>
    </location>
</feature>
<keyword evidence="22" id="KW-1185">Reference proteome</keyword>
<feature type="transmembrane region" description="Helical" evidence="18">
    <location>
        <begin position="444"/>
        <end position="462"/>
    </location>
</feature>
<keyword evidence="4 18" id="KW-0732">Signal</keyword>
<evidence type="ECO:0000256" key="12">
    <source>
        <dbReference type="ARBA" id="ARBA00023180"/>
    </source>
</evidence>
<keyword evidence="10" id="KW-0675">Receptor</keyword>
<dbReference type="PANTHER" id="PTHR18945">
    <property type="entry name" value="NEUROTRANSMITTER GATED ION CHANNEL"/>
    <property type="match status" value="1"/>
</dbReference>
<evidence type="ECO:0000256" key="6">
    <source>
        <dbReference type="ARBA" id="ARBA00023018"/>
    </source>
</evidence>
<gene>
    <name evidence="21" type="ORF">PLOB_00029033</name>
</gene>
<evidence type="ECO:0000256" key="4">
    <source>
        <dbReference type="ARBA" id="ARBA00022729"/>
    </source>
</evidence>
<dbReference type="SUPFAM" id="SSF90112">
    <property type="entry name" value="Neurotransmitter-gated ion-channel transmembrane pore"/>
    <property type="match status" value="1"/>
</dbReference>
<evidence type="ECO:0000256" key="2">
    <source>
        <dbReference type="ARBA" id="ARBA00022475"/>
    </source>
</evidence>
<keyword evidence="13" id="KW-0868">Chloride</keyword>
<evidence type="ECO:0000256" key="16">
    <source>
        <dbReference type="ARBA" id="ARBA00023303"/>
    </source>
</evidence>
<dbReference type="Gene3D" id="1.20.58.390">
    <property type="entry name" value="Neurotransmitter-gated ion-channel transmembrane domain"/>
    <property type="match status" value="1"/>
</dbReference>
<dbReference type="InterPro" id="IPR006201">
    <property type="entry name" value="Neur_channel"/>
</dbReference>
<dbReference type="PRINTS" id="PR00253">
    <property type="entry name" value="GABAARECEPTR"/>
</dbReference>
<dbReference type="CDD" id="cd18990">
    <property type="entry name" value="LGIC_ECD_GABAAR"/>
    <property type="match status" value="1"/>
</dbReference>
<sequence>MNGKSGSRWTLAAYVIATLFIRAVQSKESAEAKTMTALLNNLIKDYDKRLRPNFGGSPVMVTVGLWVLSIDSINVVDMDYKLDFFLRQLWNDPRLKHNRNETLAVSNSMLDKIWLPDTYFENSKSSQFHKVTMINKLLSISPDGGVHYNARVTVRANCPMDLRLFPFDKQQCNLNIESYGYNAENMQYRWENRTDKGVAVNEKLDDMPQYNLTGATTTSYFTAYYSGNWSRLSSSFKFTRRAGYFLIHIYAPCALIVILSWISFCIPPDATAARIALGITSVLTITTILNMLNTTMPKVSYVKAIDWYLIGSFLFVFCVLVEYTFVLYVVNVHNKRLKKIMNLQQIEEAEEESLKNNSRKSAMNGSIPHKGNPDYDHYDPLESYSAFADKSKKATTHLCERSRAKRHRSSSDIEHRPLTYPRTPQCSVKRTCLHFIDPDCVDDYARVLFPICFALFNIIYWLRFKFL</sequence>
<keyword evidence="6" id="KW-0770">Synapse</keyword>
<comment type="caution">
    <text evidence="21">The sequence shown here is derived from an EMBL/GenBank/DDBJ whole genome shotgun (WGS) entry which is preliminary data.</text>
</comment>
<dbReference type="InterPro" id="IPR006028">
    <property type="entry name" value="GABAA/Glycine_rcpt"/>
</dbReference>
<dbReference type="PRINTS" id="PR00252">
    <property type="entry name" value="NRIONCHANNEL"/>
</dbReference>
<evidence type="ECO:0000259" key="19">
    <source>
        <dbReference type="Pfam" id="PF02931"/>
    </source>
</evidence>
<dbReference type="Proteomes" id="UP001159405">
    <property type="component" value="Unassembled WGS sequence"/>
</dbReference>
<dbReference type="InterPro" id="IPR036719">
    <property type="entry name" value="Neuro-gated_channel_TM_sf"/>
</dbReference>
<keyword evidence="15" id="KW-1071">Ligand-gated ion channel</keyword>
<comment type="similarity">
    <text evidence="18">Belongs to the ligand-gated ion channel (TC 1.A.9) family.</text>
</comment>
<evidence type="ECO:0000256" key="13">
    <source>
        <dbReference type="ARBA" id="ARBA00023214"/>
    </source>
</evidence>
<dbReference type="InterPro" id="IPR006202">
    <property type="entry name" value="Neur_chan_lig-bd"/>
</dbReference>
<dbReference type="SUPFAM" id="SSF63712">
    <property type="entry name" value="Nicotinic receptor ligand binding domain-like"/>
    <property type="match status" value="1"/>
</dbReference>
<dbReference type="CDD" id="cd19049">
    <property type="entry name" value="LGIC_TM_anion"/>
    <property type="match status" value="1"/>
</dbReference>
<dbReference type="InterPro" id="IPR038050">
    <property type="entry name" value="Neuro_actylchol_rec"/>
</dbReference>
<keyword evidence="8 18" id="KW-0472">Membrane</keyword>
<dbReference type="Pfam" id="PF02931">
    <property type="entry name" value="Neur_chan_LBD"/>
    <property type="match status" value="1"/>
</dbReference>
<evidence type="ECO:0000256" key="8">
    <source>
        <dbReference type="ARBA" id="ARBA00023136"/>
    </source>
</evidence>
<feature type="signal peptide" evidence="18">
    <location>
        <begin position="1"/>
        <end position="26"/>
    </location>
</feature>
<proteinExistence type="inferred from homology"/>
<name>A0ABN8S1M1_9CNID</name>
<evidence type="ECO:0000313" key="22">
    <source>
        <dbReference type="Proteomes" id="UP001159405"/>
    </source>
</evidence>
<keyword evidence="5 18" id="KW-1133">Transmembrane helix</keyword>
<dbReference type="EMBL" id="CALNXK010000360">
    <property type="protein sequence ID" value="CAH3183662.1"/>
    <property type="molecule type" value="Genomic_DNA"/>
</dbReference>
<comment type="subcellular location">
    <subcellularLocation>
        <location evidence="17">Postsynaptic cell membrane</location>
        <topology evidence="17">Multi-pass membrane protein</topology>
    </subcellularLocation>
</comment>
<evidence type="ECO:0000256" key="15">
    <source>
        <dbReference type="ARBA" id="ARBA00023286"/>
    </source>
</evidence>
<keyword evidence="12" id="KW-0325">Glycoprotein</keyword>
<evidence type="ECO:0000256" key="11">
    <source>
        <dbReference type="ARBA" id="ARBA00023173"/>
    </source>
</evidence>
<dbReference type="InterPro" id="IPR001390">
    <property type="entry name" value="GABAAa_rcpt"/>
</dbReference>
<evidence type="ECO:0000256" key="9">
    <source>
        <dbReference type="ARBA" id="ARBA00023157"/>
    </source>
</evidence>
<evidence type="ECO:0000256" key="18">
    <source>
        <dbReference type="RuleBase" id="RU000687"/>
    </source>
</evidence>
<dbReference type="Gene3D" id="2.70.170.10">
    <property type="entry name" value="Neurotransmitter-gated ion-channel ligand-binding domain"/>
    <property type="match status" value="1"/>
</dbReference>
<accession>A0ABN8S1M1</accession>
<feature type="chain" id="PRO_5044986394" evidence="18">
    <location>
        <begin position="27"/>
        <end position="467"/>
    </location>
</feature>
<evidence type="ECO:0000256" key="17">
    <source>
        <dbReference type="ARBA" id="ARBA00034104"/>
    </source>
</evidence>
<evidence type="ECO:0000256" key="14">
    <source>
        <dbReference type="ARBA" id="ARBA00023257"/>
    </source>
</evidence>
<feature type="transmembrane region" description="Helical" evidence="18">
    <location>
        <begin position="271"/>
        <end position="292"/>
    </location>
</feature>
<dbReference type="Pfam" id="PF02932">
    <property type="entry name" value="Neur_chan_memb"/>
    <property type="match status" value="1"/>
</dbReference>
<feature type="transmembrane region" description="Helical" evidence="18">
    <location>
        <begin position="307"/>
        <end position="330"/>
    </location>
</feature>
<dbReference type="PROSITE" id="PS00236">
    <property type="entry name" value="NEUROTR_ION_CHANNEL"/>
    <property type="match status" value="1"/>
</dbReference>
<keyword evidence="11" id="KW-0869">Chloride channel</keyword>
<dbReference type="InterPro" id="IPR006029">
    <property type="entry name" value="Neurotrans-gated_channel_TM"/>
</dbReference>
<keyword evidence="16 18" id="KW-0407">Ion channel</keyword>
<evidence type="ECO:0000256" key="3">
    <source>
        <dbReference type="ARBA" id="ARBA00022692"/>
    </source>
</evidence>
<dbReference type="PRINTS" id="PR01079">
    <property type="entry name" value="GABAARALPHA"/>
</dbReference>